<dbReference type="RefSeq" id="WP_012401324.1">
    <property type="nucleotide sequence ID" value="NC_010622.1"/>
</dbReference>
<dbReference type="InterPro" id="IPR052931">
    <property type="entry name" value="Prophage_regulatory_activator"/>
</dbReference>
<dbReference type="STRING" id="391038.Bphy_1935"/>
<dbReference type="HOGENOM" id="CLU_140176_15_1_4"/>
<gene>
    <name evidence="1" type="ordered locus">Bphy_1935</name>
</gene>
<keyword evidence="2" id="KW-1185">Reference proteome</keyword>
<dbReference type="EMBL" id="CP001043">
    <property type="protein sequence ID" value="ACC71114.1"/>
    <property type="molecule type" value="Genomic_DNA"/>
</dbReference>
<accession>B2JD58</accession>
<protein>
    <submittedName>
        <fullName evidence="1">Phage transcriptional regulator, AlpA</fullName>
    </submittedName>
</protein>
<dbReference type="OrthoDB" id="8455288at2"/>
<evidence type="ECO:0000313" key="1">
    <source>
        <dbReference type="EMBL" id="ACC71114.1"/>
    </source>
</evidence>
<organism evidence="1 2">
    <name type="scientific">Paraburkholderia phymatum (strain DSM 17167 / CIP 108236 / LMG 21445 / STM815)</name>
    <name type="common">Burkholderia phymatum</name>
    <dbReference type="NCBI Taxonomy" id="391038"/>
    <lineage>
        <taxon>Bacteria</taxon>
        <taxon>Pseudomonadati</taxon>
        <taxon>Pseudomonadota</taxon>
        <taxon>Betaproteobacteria</taxon>
        <taxon>Burkholderiales</taxon>
        <taxon>Burkholderiaceae</taxon>
        <taxon>Paraburkholderia</taxon>
    </lineage>
</organism>
<dbReference type="eggNOG" id="ENOG502ZRVY">
    <property type="taxonomic scope" value="Bacteria"/>
</dbReference>
<dbReference type="Pfam" id="PF05930">
    <property type="entry name" value="Phage_AlpA"/>
    <property type="match status" value="1"/>
</dbReference>
<name>B2JD58_PARP8</name>
<dbReference type="Gene3D" id="1.10.238.160">
    <property type="match status" value="1"/>
</dbReference>
<dbReference type="KEGG" id="bph:Bphy_1935"/>
<evidence type="ECO:0000313" key="2">
    <source>
        <dbReference type="Proteomes" id="UP000001192"/>
    </source>
</evidence>
<sequence>MADKTIPVLIPRRRMSELCGLQRSATYQRVSDGTFPKPVTIGSAAVRWVESEVISWVQRQIDESRNPGANKSKKE</sequence>
<dbReference type="PANTHER" id="PTHR36154:SF1">
    <property type="entry name" value="DNA-BINDING TRANSCRIPTIONAL ACTIVATOR ALPA"/>
    <property type="match status" value="1"/>
</dbReference>
<proteinExistence type="predicted"/>
<dbReference type="AlphaFoldDB" id="B2JD58"/>
<dbReference type="InterPro" id="IPR010260">
    <property type="entry name" value="AlpA"/>
</dbReference>
<reference evidence="2" key="1">
    <citation type="journal article" date="2014" name="Stand. Genomic Sci.">
        <title>Complete genome sequence of Burkholderia phymatum STM815(T), a broad host range and efficient nitrogen-fixing symbiont of Mimosa species.</title>
        <authorList>
            <person name="Moulin L."/>
            <person name="Klonowska A."/>
            <person name="Caroline B."/>
            <person name="Booth K."/>
            <person name="Vriezen J.A."/>
            <person name="Melkonian R."/>
            <person name="James E.K."/>
            <person name="Young J.P."/>
            <person name="Bena G."/>
            <person name="Hauser L."/>
            <person name="Land M."/>
            <person name="Kyrpides N."/>
            <person name="Bruce D."/>
            <person name="Chain P."/>
            <person name="Copeland A."/>
            <person name="Pitluck S."/>
            <person name="Woyke T."/>
            <person name="Lizotte-Waniewski M."/>
            <person name="Bristow J."/>
            <person name="Riley M."/>
        </authorList>
    </citation>
    <scope>NUCLEOTIDE SEQUENCE [LARGE SCALE GENOMIC DNA]</scope>
    <source>
        <strain evidence="2">DSM 17167 / CIP 108236 / LMG 21445 / STM815</strain>
    </source>
</reference>
<dbReference type="Proteomes" id="UP000001192">
    <property type="component" value="Chromosome 1"/>
</dbReference>
<dbReference type="PANTHER" id="PTHR36154">
    <property type="entry name" value="DNA-BINDING TRANSCRIPTIONAL ACTIVATOR ALPA"/>
    <property type="match status" value="1"/>
</dbReference>